<evidence type="ECO:0000259" key="7">
    <source>
        <dbReference type="SMART" id="SM00849"/>
    </source>
</evidence>
<dbReference type="KEGG" id="mmob:F6R98_13035"/>
<protein>
    <submittedName>
        <fullName evidence="8">DNA internalization-related competence protein ComEC/Rec2</fullName>
    </submittedName>
</protein>
<feature type="domain" description="Metallo-beta-lactamase" evidence="7">
    <location>
        <begin position="527"/>
        <end position="717"/>
    </location>
</feature>
<dbReference type="Pfam" id="PF00753">
    <property type="entry name" value="Lactamase_B"/>
    <property type="match status" value="1"/>
</dbReference>
<dbReference type="InterPro" id="IPR035681">
    <property type="entry name" value="ComA-like_MBL"/>
</dbReference>
<comment type="subcellular location">
    <subcellularLocation>
        <location evidence="1">Cell membrane</location>
        <topology evidence="1">Multi-pass membrane protein</topology>
    </subcellularLocation>
</comment>
<evidence type="ECO:0000256" key="6">
    <source>
        <dbReference type="SAM" id="Phobius"/>
    </source>
</evidence>
<keyword evidence="5 6" id="KW-0472">Membrane</keyword>
<feature type="transmembrane region" description="Helical" evidence="6">
    <location>
        <begin position="42"/>
        <end position="69"/>
    </location>
</feature>
<dbReference type="CDD" id="cd07731">
    <property type="entry name" value="ComA-like_MBL-fold"/>
    <property type="match status" value="1"/>
</dbReference>
<dbReference type="Gene3D" id="3.60.15.10">
    <property type="entry name" value="Ribonuclease Z/Hydroxyacylglutathione hydrolase-like"/>
    <property type="match status" value="1"/>
</dbReference>
<keyword evidence="2" id="KW-1003">Cell membrane</keyword>
<name>A0A5Q0BMU9_9GAMM</name>
<dbReference type="Pfam" id="PF13567">
    <property type="entry name" value="DUF4131"/>
    <property type="match status" value="1"/>
</dbReference>
<dbReference type="SMART" id="SM00849">
    <property type="entry name" value="Lactamase_B"/>
    <property type="match status" value="1"/>
</dbReference>
<keyword evidence="9" id="KW-1185">Reference proteome</keyword>
<dbReference type="InParanoid" id="A0A5Q0BMU9"/>
<evidence type="ECO:0000313" key="8">
    <source>
        <dbReference type="EMBL" id="QFY43427.1"/>
    </source>
</evidence>
<dbReference type="SUPFAM" id="SSF56281">
    <property type="entry name" value="Metallo-hydrolase/oxidoreductase"/>
    <property type="match status" value="1"/>
</dbReference>
<proteinExistence type="predicted"/>
<dbReference type="InterPro" id="IPR036866">
    <property type="entry name" value="RibonucZ/Hydroxyglut_hydro"/>
</dbReference>
<evidence type="ECO:0000313" key="9">
    <source>
        <dbReference type="Proteomes" id="UP000325755"/>
    </source>
</evidence>
<feature type="transmembrane region" description="Helical" evidence="6">
    <location>
        <begin position="345"/>
        <end position="366"/>
    </location>
</feature>
<dbReference type="InterPro" id="IPR052159">
    <property type="entry name" value="Competence_DNA_uptake"/>
</dbReference>
<dbReference type="EMBL" id="CP044205">
    <property type="protein sequence ID" value="QFY43427.1"/>
    <property type="molecule type" value="Genomic_DNA"/>
</dbReference>
<dbReference type="InterPro" id="IPR004797">
    <property type="entry name" value="Competence_ComEC/Rec2"/>
</dbReference>
<dbReference type="AlphaFoldDB" id="A0A5Q0BMU9"/>
<dbReference type="RefSeq" id="WP_153249410.1">
    <property type="nucleotide sequence ID" value="NZ_CP044205.1"/>
</dbReference>
<dbReference type="PANTHER" id="PTHR30619:SF1">
    <property type="entry name" value="RECOMBINATION PROTEIN 2"/>
    <property type="match status" value="1"/>
</dbReference>
<dbReference type="OrthoDB" id="9761531at2"/>
<evidence type="ECO:0000256" key="4">
    <source>
        <dbReference type="ARBA" id="ARBA00022989"/>
    </source>
</evidence>
<accession>A0A5Q0BMU9</accession>
<dbReference type="PANTHER" id="PTHR30619">
    <property type="entry name" value="DNA INTERNALIZATION/COMPETENCE PROTEIN COMEC/REC2"/>
    <property type="match status" value="1"/>
</dbReference>
<dbReference type="InterPro" id="IPR025405">
    <property type="entry name" value="DUF4131"/>
</dbReference>
<dbReference type="Proteomes" id="UP000325755">
    <property type="component" value="Chromosome"/>
</dbReference>
<evidence type="ECO:0000256" key="3">
    <source>
        <dbReference type="ARBA" id="ARBA00022692"/>
    </source>
</evidence>
<dbReference type="NCBIfam" id="TIGR00361">
    <property type="entry name" value="ComEC_Rec2"/>
    <property type="match status" value="1"/>
</dbReference>
<feature type="transmembrane region" description="Helical" evidence="6">
    <location>
        <begin position="409"/>
        <end position="434"/>
    </location>
</feature>
<evidence type="ECO:0000256" key="1">
    <source>
        <dbReference type="ARBA" id="ARBA00004651"/>
    </source>
</evidence>
<dbReference type="FunCoup" id="A0A5Q0BMU9">
    <property type="interactions" value="224"/>
</dbReference>
<organism evidence="8 9">
    <name type="scientific">Candidatus Methylospira mobilis</name>
    <dbReference type="NCBI Taxonomy" id="1808979"/>
    <lineage>
        <taxon>Bacteria</taxon>
        <taxon>Pseudomonadati</taxon>
        <taxon>Pseudomonadota</taxon>
        <taxon>Gammaproteobacteria</taxon>
        <taxon>Methylococcales</taxon>
        <taxon>Methylococcaceae</taxon>
        <taxon>Candidatus Methylospira</taxon>
    </lineage>
</organism>
<dbReference type="Pfam" id="PF03772">
    <property type="entry name" value="Competence"/>
    <property type="match status" value="1"/>
</dbReference>
<reference evidence="8 9" key="1">
    <citation type="submission" date="2019-09" db="EMBL/GenBank/DDBJ databases">
        <title>Ecophysiology of the spiral-shaped methanotroph Methylospira mobilis as revealed by the complete genome sequence.</title>
        <authorList>
            <person name="Oshkin I.Y."/>
            <person name="Dedysh S.N."/>
            <person name="Miroshnikov K."/>
            <person name="Danilova O.V."/>
            <person name="Hakobyan A."/>
            <person name="Liesack W."/>
        </authorList>
    </citation>
    <scope>NUCLEOTIDE SEQUENCE [LARGE SCALE GENOMIC DNA]</scope>
    <source>
        <strain evidence="8 9">Shm1</strain>
    </source>
</reference>
<evidence type="ECO:0000256" key="2">
    <source>
        <dbReference type="ARBA" id="ARBA00022475"/>
    </source>
</evidence>
<dbReference type="GO" id="GO:0005886">
    <property type="term" value="C:plasma membrane"/>
    <property type="evidence" value="ECO:0007669"/>
    <property type="project" value="UniProtKB-SubCell"/>
</dbReference>
<dbReference type="GO" id="GO:0030420">
    <property type="term" value="P:establishment of competence for transformation"/>
    <property type="evidence" value="ECO:0007669"/>
    <property type="project" value="InterPro"/>
</dbReference>
<evidence type="ECO:0000256" key="5">
    <source>
        <dbReference type="ARBA" id="ARBA00023136"/>
    </source>
</evidence>
<dbReference type="NCBIfam" id="TIGR00360">
    <property type="entry name" value="ComEC_N-term"/>
    <property type="match status" value="1"/>
</dbReference>
<feature type="transmembrane region" description="Helical" evidence="6">
    <location>
        <begin position="378"/>
        <end position="397"/>
    </location>
</feature>
<sequence length="774" mass="84903">MAGKSKSMPLPQRLFTPLLILAFVAGIGLVQSFSYLPSAQLTAFIAAALVIMVLTRVYFPAALMAGILWASIFASVRLHDALPSELQQQDVQVAGYIDGLPDRRDADLRFDFNIDRAGGAIPVPGHIRLTWYRAPYDLKAGEYWRLNVRLKRPHGFANPGGMDYEQWLFSQGIGATGYVRESPENGKLEESPAFSIQRWRQWLDDQIGMRLQHSDMRGIVKALVLGNEQDITQDQWTVLRRTGTAHLIAISGSHISLIAGFCFFWTRRLCAAIGLMRWPPSAVAVVAAVFASVVYAGLADFAIPTRRALIMIALAMGAIFLQRNTRPLQVLMLALLLVTLHDPTAILSAGFWLSFAAIGIILYAAAGQLDRVGWWADLWKINWATSLGLAPLTLLFFQQVSLISPLANLLAIPVLGVLAIPLCLVAALLLPVVPAAGDFLLRGTETLLHGFWPLLQWMASLSWVQWTHSAPPWWTLLFAVPGVILLLAPRATPGRWLGLMLWLPALSQVPARPPADGFRLTLLDVGQGLSAVVQTQAHNLVFDTGARMGSGFDMGSAVVEPFLRDSGVANLDTLVISHGDNDHIGGAYSLHERVNIRQTLTSVPERLNGFSPLRCRAGQSWEWDGVRFDILSPDGDAAAAARKENDNSCVLRVARGNSCALLTADIEKEAENRLLEIYGAGLRCRVLVVPHHGSNTSSTGAFLAAVQPEYALIPAGFLNRFNFPRPQVMQRYQTQGALVLNTAEEGAIRAEFAPDGGLVIDRYRTSHTRYWNAR</sequence>
<feature type="transmembrane region" description="Helical" evidence="6">
    <location>
        <begin position="247"/>
        <end position="266"/>
    </location>
</feature>
<dbReference type="InterPro" id="IPR001279">
    <property type="entry name" value="Metallo-B-lactamas"/>
</dbReference>
<gene>
    <name evidence="8" type="ORF">F6R98_13035</name>
</gene>
<dbReference type="InterPro" id="IPR004477">
    <property type="entry name" value="ComEC_N"/>
</dbReference>
<feature type="transmembrane region" description="Helical" evidence="6">
    <location>
        <begin position="278"/>
        <end position="296"/>
    </location>
</feature>
<keyword evidence="4 6" id="KW-1133">Transmembrane helix</keyword>
<keyword evidence="3 6" id="KW-0812">Transmembrane</keyword>